<reference evidence="2" key="1">
    <citation type="submission" date="2022-12" db="EMBL/GenBank/DDBJ databases">
        <authorList>
            <person name="Webb A."/>
        </authorList>
    </citation>
    <scope>NUCLEOTIDE SEQUENCE</scope>
    <source>
        <strain evidence="2">Pd1</strain>
    </source>
</reference>
<keyword evidence="3" id="KW-1185">Reference proteome</keyword>
<feature type="region of interest" description="Disordered" evidence="1">
    <location>
        <begin position="223"/>
        <end position="257"/>
    </location>
</feature>
<evidence type="ECO:0000313" key="2">
    <source>
        <dbReference type="EMBL" id="CAI5744483.1"/>
    </source>
</evidence>
<dbReference type="AlphaFoldDB" id="A0AAV0V826"/>
<dbReference type="Proteomes" id="UP001162029">
    <property type="component" value="Unassembled WGS sequence"/>
</dbReference>
<sequence>MEELWSADVVANRTLVQVPLNVNATYLNLTDAFGVNGSIWTAVHDNENLIRFASVYETEMVLLLVFGCDQDANPMTTSAQISVGGEDAEGNPIHLEFSIVRGKDQIGASSGPAQGKYATEISGGVYTFQNTSILPHLIQDNEEVFSDLSIEDKRAAVVDRLSRQVSLVEVFLPFNVTGKQLGNGDLFNLGWHMDLRLHNDEKDIDWSDHDVCQLQIPKKKPLVPPTASSVVVGDETRKSTAVDDSRQGSSVCETQTEDDGVPVIGVSIAETNNEEALGNTNVEKDSEHTEDKREEDTGAGVFEPDSGNAKCRLNEEKSGIFVTVHVLTNHAHNVLSAATDRGLDDDDVESDMSQTTEKSSTPASNDVAA</sequence>
<accession>A0AAV0V826</accession>
<feature type="compositionally biased region" description="Polar residues" evidence="1">
    <location>
        <begin position="351"/>
        <end position="369"/>
    </location>
</feature>
<proteinExistence type="predicted"/>
<feature type="region of interest" description="Disordered" evidence="1">
    <location>
        <begin position="336"/>
        <end position="369"/>
    </location>
</feature>
<name>A0AAV0V826_9STRA</name>
<protein>
    <submittedName>
        <fullName evidence="2">Uncharacterized protein</fullName>
    </submittedName>
</protein>
<feature type="region of interest" description="Disordered" evidence="1">
    <location>
        <begin position="271"/>
        <end position="308"/>
    </location>
</feature>
<organism evidence="2 3">
    <name type="scientific">Peronospora destructor</name>
    <dbReference type="NCBI Taxonomy" id="86335"/>
    <lineage>
        <taxon>Eukaryota</taxon>
        <taxon>Sar</taxon>
        <taxon>Stramenopiles</taxon>
        <taxon>Oomycota</taxon>
        <taxon>Peronosporomycetes</taxon>
        <taxon>Peronosporales</taxon>
        <taxon>Peronosporaceae</taxon>
        <taxon>Peronospora</taxon>
    </lineage>
</organism>
<evidence type="ECO:0000313" key="3">
    <source>
        <dbReference type="Proteomes" id="UP001162029"/>
    </source>
</evidence>
<comment type="caution">
    <text evidence="2">The sequence shown here is derived from an EMBL/GenBank/DDBJ whole genome shotgun (WGS) entry which is preliminary data.</text>
</comment>
<feature type="compositionally biased region" description="Basic and acidic residues" evidence="1">
    <location>
        <begin position="282"/>
        <end position="296"/>
    </location>
</feature>
<dbReference type="EMBL" id="CANTFM010002106">
    <property type="protein sequence ID" value="CAI5744483.1"/>
    <property type="molecule type" value="Genomic_DNA"/>
</dbReference>
<gene>
    <name evidence="2" type="ORF">PDE001_LOCUS9630</name>
</gene>
<evidence type="ECO:0000256" key="1">
    <source>
        <dbReference type="SAM" id="MobiDB-lite"/>
    </source>
</evidence>
<feature type="compositionally biased region" description="Basic and acidic residues" evidence="1">
    <location>
        <begin position="234"/>
        <end position="246"/>
    </location>
</feature>